<reference evidence="2" key="2">
    <citation type="submission" date="2018-03" db="EMBL/GenBank/DDBJ databases">
        <title>The Triticum urartu genome reveals the dynamic nature of wheat genome evolution.</title>
        <authorList>
            <person name="Ling H."/>
            <person name="Ma B."/>
            <person name="Shi X."/>
            <person name="Liu H."/>
            <person name="Dong L."/>
            <person name="Sun H."/>
            <person name="Cao Y."/>
            <person name="Gao Q."/>
            <person name="Zheng S."/>
            <person name="Li Y."/>
            <person name="Yu Y."/>
            <person name="Du H."/>
            <person name="Qi M."/>
            <person name="Li Y."/>
            <person name="Yu H."/>
            <person name="Cui Y."/>
            <person name="Wang N."/>
            <person name="Chen C."/>
            <person name="Wu H."/>
            <person name="Zhao Y."/>
            <person name="Zhang J."/>
            <person name="Li Y."/>
            <person name="Zhou W."/>
            <person name="Zhang B."/>
            <person name="Hu W."/>
            <person name="Eijk M."/>
            <person name="Tang J."/>
            <person name="Witsenboer H."/>
            <person name="Zhao S."/>
            <person name="Li Z."/>
            <person name="Zhang A."/>
            <person name="Wang D."/>
            <person name="Liang C."/>
        </authorList>
    </citation>
    <scope>NUCLEOTIDE SEQUENCE [LARGE SCALE GENOMIC DNA]</scope>
    <source>
        <strain evidence="2">cv. G1812</strain>
    </source>
</reference>
<dbReference type="Gramene" id="TuG1812G0600003068.01.T01">
    <property type="protein sequence ID" value="TuG1812G0600003068.01.T01"/>
    <property type="gene ID" value="TuG1812G0600003068.01"/>
</dbReference>
<reference evidence="3" key="1">
    <citation type="journal article" date="2013" name="Nature">
        <title>Draft genome of the wheat A-genome progenitor Triticum urartu.</title>
        <authorList>
            <person name="Ling H.Q."/>
            <person name="Zhao S."/>
            <person name="Liu D."/>
            <person name="Wang J."/>
            <person name="Sun H."/>
            <person name="Zhang C."/>
            <person name="Fan H."/>
            <person name="Li D."/>
            <person name="Dong L."/>
            <person name="Tao Y."/>
            <person name="Gao C."/>
            <person name="Wu H."/>
            <person name="Li Y."/>
            <person name="Cui Y."/>
            <person name="Guo X."/>
            <person name="Zheng S."/>
            <person name="Wang B."/>
            <person name="Yu K."/>
            <person name="Liang Q."/>
            <person name="Yang W."/>
            <person name="Lou X."/>
            <person name="Chen J."/>
            <person name="Feng M."/>
            <person name="Jian J."/>
            <person name="Zhang X."/>
            <person name="Luo G."/>
            <person name="Jiang Y."/>
            <person name="Liu J."/>
            <person name="Wang Z."/>
            <person name="Sha Y."/>
            <person name="Zhang B."/>
            <person name="Wu H."/>
            <person name="Tang D."/>
            <person name="Shen Q."/>
            <person name="Xue P."/>
            <person name="Zou S."/>
            <person name="Wang X."/>
            <person name="Liu X."/>
            <person name="Wang F."/>
            <person name="Yang Y."/>
            <person name="An X."/>
            <person name="Dong Z."/>
            <person name="Zhang K."/>
            <person name="Zhang X."/>
            <person name="Luo M.C."/>
            <person name="Dvorak J."/>
            <person name="Tong Y."/>
            <person name="Wang J."/>
            <person name="Yang H."/>
            <person name="Li Z."/>
            <person name="Wang D."/>
            <person name="Zhang A."/>
            <person name="Wang J."/>
        </authorList>
    </citation>
    <scope>NUCLEOTIDE SEQUENCE</scope>
    <source>
        <strain evidence="3">cv. G1812</strain>
    </source>
</reference>
<name>A0A8R7UTF8_TRIUA</name>
<sequence length="74" mass="7661">RNRKGEEGESGVGGGGPGWRSRGRSSAATAAYSGLPPQHQAAPRLISACCNSHVQLVDGSISGTSELNEILVWE</sequence>
<organism evidence="2 3">
    <name type="scientific">Triticum urartu</name>
    <name type="common">Red wild einkorn</name>
    <name type="synonym">Crithodium urartu</name>
    <dbReference type="NCBI Taxonomy" id="4572"/>
    <lineage>
        <taxon>Eukaryota</taxon>
        <taxon>Viridiplantae</taxon>
        <taxon>Streptophyta</taxon>
        <taxon>Embryophyta</taxon>
        <taxon>Tracheophyta</taxon>
        <taxon>Spermatophyta</taxon>
        <taxon>Magnoliopsida</taxon>
        <taxon>Liliopsida</taxon>
        <taxon>Poales</taxon>
        <taxon>Poaceae</taxon>
        <taxon>BOP clade</taxon>
        <taxon>Pooideae</taxon>
        <taxon>Triticodae</taxon>
        <taxon>Triticeae</taxon>
        <taxon>Triticinae</taxon>
        <taxon>Triticum</taxon>
    </lineage>
</organism>
<protein>
    <submittedName>
        <fullName evidence="2">Uncharacterized protein</fullName>
    </submittedName>
</protein>
<evidence type="ECO:0000313" key="3">
    <source>
        <dbReference type="Proteomes" id="UP000015106"/>
    </source>
</evidence>
<proteinExistence type="predicted"/>
<dbReference type="EnsemblPlants" id="TuG1812G0600003068.01.T01">
    <property type="protein sequence ID" value="TuG1812G0600003068.01.T01"/>
    <property type="gene ID" value="TuG1812G0600003068.01"/>
</dbReference>
<reference evidence="2" key="3">
    <citation type="submission" date="2022-06" db="UniProtKB">
        <authorList>
            <consortium name="EnsemblPlants"/>
        </authorList>
    </citation>
    <scope>IDENTIFICATION</scope>
</reference>
<accession>A0A8R7UTF8</accession>
<keyword evidence="3" id="KW-1185">Reference proteome</keyword>
<dbReference type="AlphaFoldDB" id="A0A8R7UTF8"/>
<feature type="compositionally biased region" description="Low complexity" evidence="1">
    <location>
        <begin position="24"/>
        <end position="34"/>
    </location>
</feature>
<evidence type="ECO:0000313" key="2">
    <source>
        <dbReference type="EnsemblPlants" id="TuG1812G0600003068.01.T01"/>
    </source>
</evidence>
<feature type="region of interest" description="Disordered" evidence="1">
    <location>
        <begin position="1"/>
        <end position="37"/>
    </location>
</feature>
<evidence type="ECO:0000256" key="1">
    <source>
        <dbReference type="SAM" id="MobiDB-lite"/>
    </source>
</evidence>
<dbReference type="Proteomes" id="UP000015106">
    <property type="component" value="Chromosome 6"/>
</dbReference>